<dbReference type="AlphaFoldDB" id="A0A832RS91"/>
<dbReference type="GO" id="GO:0019843">
    <property type="term" value="F:rRNA binding"/>
    <property type="evidence" value="ECO:0007669"/>
    <property type="project" value="UniProtKB-UniRule"/>
</dbReference>
<proteinExistence type="inferred from homology"/>
<dbReference type="InterPro" id="IPR019970">
    <property type="entry name" value="Ribosomall_uL4-arc"/>
</dbReference>
<dbReference type="Gene3D" id="3.40.1370.10">
    <property type="match status" value="1"/>
</dbReference>
<name>A0A832RS91_9EURY</name>
<evidence type="ECO:0000313" key="8">
    <source>
        <dbReference type="Proteomes" id="UP000600363"/>
    </source>
</evidence>
<comment type="function">
    <text evidence="6">One of the primary rRNA binding proteins, this protein initially binds near the 5'-end of the 23S rRNA. It is important during the early stages of 50S assembly. It makes multiple contacts with different domains of the 23S rRNA in the assembled 50S subunit and ribosome.</text>
</comment>
<accession>A0A832RS91</accession>
<dbReference type="EMBL" id="DUIH01000009">
    <property type="protein sequence ID" value="HIH69358.1"/>
    <property type="molecule type" value="Genomic_DNA"/>
</dbReference>
<dbReference type="InterPro" id="IPR023574">
    <property type="entry name" value="Ribosomal_uL4_dom_sf"/>
</dbReference>
<gene>
    <name evidence="6" type="primary">rpl4</name>
    <name evidence="7" type="ORF">HA299_01870</name>
</gene>
<evidence type="ECO:0000256" key="6">
    <source>
        <dbReference type="HAMAP-Rule" id="MF_01328"/>
    </source>
</evidence>
<dbReference type="RefSeq" id="WP_052353198.1">
    <property type="nucleotide sequence ID" value="NZ_DUIH01000009.1"/>
</dbReference>
<dbReference type="GO" id="GO:0006412">
    <property type="term" value="P:translation"/>
    <property type="evidence" value="ECO:0007669"/>
    <property type="project" value="UniProtKB-UniRule"/>
</dbReference>
<dbReference type="GO" id="GO:0005840">
    <property type="term" value="C:ribosome"/>
    <property type="evidence" value="ECO:0007669"/>
    <property type="project" value="UniProtKB-KW"/>
</dbReference>
<dbReference type="GO" id="GO:1990904">
    <property type="term" value="C:ribonucleoprotein complex"/>
    <property type="evidence" value="ECO:0007669"/>
    <property type="project" value="UniProtKB-KW"/>
</dbReference>
<comment type="function">
    <text evidence="6">Forms part of the polypeptide exit tunnel.</text>
</comment>
<evidence type="ECO:0000313" key="7">
    <source>
        <dbReference type="EMBL" id="HIH69358.1"/>
    </source>
</evidence>
<dbReference type="Proteomes" id="UP000600363">
    <property type="component" value="Unassembled WGS sequence"/>
</dbReference>
<organism evidence="7 8">
    <name type="scientific">Methermicoccus shengliensis</name>
    <dbReference type="NCBI Taxonomy" id="660064"/>
    <lineage>
        <taxon>Archaea</taxon>
        <taxon>Methanobacteriati</taxon>
        <taxon>Methanobacteriota</taxon>
        <taxon>Stenosarchaea group</taxon>
        <taxon>Methanomicrobia</taxon>
        <taxon>Methanosarcinales</taxon>
        <taxon>Methermicoccaceae</taxon>
        <taxon>Methermicoccus</taxon>
    </lineage>
</organism>
<comment type="similarity">
    <text evidence="1 6">Belongs to the universal ribosomal protein uL4 family.</text>
</comment>
<keyword evidence="3 6" id="KW-0694">RNA-binding</keyword>
<protein>
    <recommendedName>
        <fullName evidence="6">Large ribosomal subunit protein uL4</fullName>
    </recommendedName>
</protein>
<evidence type="ECO:0000256" key="4">
    <source>
        <dbReference type="ARBA" id="ARBA00022980"/>
    </source>
</evidence>
<evidence type="ECO:0000256" key="2">
    <source>
        <dbReference type="ARBA" id="ARBA00022730"/>
    </source>
</evidence>
<sequence length="251" mass="27406">MHVSVVGADGVKVDEMEVSLFDVPYRPDVIKRAVLAAQANRLQPYGPRLYAGMESSARSWGPGRGVSRVPRLVNSSRAAIVPQAKGGRKAHPPKPYADYSEKVNKKERRLAMRSAIAATASPELVAARGHRFSCTLPLVYEDSIGEIAHTKDVVALLSKMGVYEDVERAKLGISIRAGKGKMRGRRYKVPKSVLIVTPSRASIERAARNLPGVDVVDARGLNVEYLAPGTHAGRLTVWTKGALSMLEEWLW</sequence>
<dbReference type="InterPro" id="IPR002136">
    <property type="entry name" value="Ribosomal_uL4"/>
</dbReference>
<keyword evidence="2 6" id="KW-0699">rRNA-binding</keyword>
<evidence type="ECO:0000256" key="5">
    <source>
        <dbReference type="ARBA" id="ARBA00023274"/>
    </source>
</evidence>
<dbReference type="NCBIfam" id="TIGR03672">
    <property type="entry name" value="rpl4p_arch"/>
    <property type="match status" value="1"/>
</dbReference>
<dbReference type="Pfam" id="PF00573">
    <property type="entry name" value="Ribosomal_L4"/>
    <property type="match status" value="1"/>
</dbReference>
<dbReference type="InterPro" id="IPR045240">
    <property type="entry name" value="Ribosomal_uL4_euk/arch"/>
</dbReference>
<evidence type="ECO:0000256" key="1">
    <source>
        <dbReference type="ARBA" id="ARBA00010528"/>
    </source>
</evidence>
<keyword evidence="5 6" id="KW-0687">Ribonucleoprotein</keyword>
<dbReference type="HAMAP" id="MF_01328_A">
    <property type="entry name" value="Ribosomal_uL4_A"/>
    <property type="match status" value="1"/>
</dbReference>
<dbReference type="SUPFAM" id="SSF52166">
    <property type="entry name" value="Ribosomal protein L4"/>
    <property type="match status" value="1"/>
</dbReference>
<keyword evidence="4 6" id="KW-0689">Ribosomal protein</keyword>
<comment type="caution">
    <text evidence="7">The sequence shown here is derived from an EMBL/GenBank/DDBJ whole genome shotgun (WGS) entry which is preliminary data.</text>
</comment>
<reference evidence="7" key="1">
    <citation type="journal article" date="2020" name="bioRxiv">
        <title>A rank-normalized archaeal taxonomy based on genome phylogeny resolves widespread incomplete and uneven classifications.</title>
        <authorList>
            <person name="Rinke C."/>
            <person name="Chuvochina M."/>
            <person name="Mussig A.J."/>
            <person name="Chaumeil P.-A."/>
            <person name="Waite D.W."/>
            <person name="Whitman W.B."/>
            <person name="Parks D.H."/>
            <person name="Hugenholtz P."/>
        </authorList>
    </citation>
    <scope>NUCLEOTIDE SEQUENCE</scope>
    <source>
        <strain evidence="7">UBA12518</strain>
    </source>
</reference>
<dbReference type="GO" id="GO:0003735">
    <property type="term" value="F:structural constituent of ribosome"/>
    <property type="evidence" value="ECO:0007669"/>
    <property type="project" value="InterPro"/>
</dbReference>
<evidence type="ECO:0000256" key="3">
    <source>
        <dbReference type="ARBA" id="ARBA00022884"/>
    </source>
</evidence>
<dbReference type="PANTHER" id="PTHR19431">
    <property type="entry name" value="60S RIBOSOMAL PROTEIN L4"/>
    <property type="match status" value="1"/>
</dbReference>
<comment type="subunit">
    <text evidence="6">Part of the 50S ribosomal subunit.</text>
</comment>